<dbReference type="Pfam" id="PF13020">
    <property type="entry name" value="NOV_C"/>
    <property type="match status" value="1"/>
</dbReference>
<sequence>MSINNPLPVVIPLIARKNDEHPIIRPNQYSLINKPIQCPIAEPTTKPNSSRFIRKQKVVIAQPKVPKQQNKNPRGKINRQNDPCFLTGYRGEAFVYEMLLKESKFNKVVWNALSNNQENPYVVAASGNTYYIKEDGLHYDLYAEDDENVKYYFEVKSTNSDEKKVQLSNCQIELAKSLSNPDEYHYVAVVLNADKSPSVIYYRKVAYISD</sequence>
<keyword evidence="3" id="KW-1185">Reference proteome</keyword>
<evidence type="ECO:0000313" key="2">
    <source>
        <dbReference type="EMBL" id="KAK8845671.1"/>
    </source>
</evidence>
<organism evidence="2 3">
    <name type="scientific">Tritrichomonas musculus</name>
    <dbReference type="NCBI Taxonomy" id="1915356"/>
    <lineage>
        <taxon>Eukaryota</taxon>
        <taxon>Metamonada</taxon>
        <taxon>Parabasalia</taxon>
        <taxon>Tritrichomonadida</taxon>
        <taxon>Tritrichomonadidae</taxon>
        <taxon>Tritrichomonas</taxon>
    </lineage>
</organism>
<dbReference type="EMBL" id="JAPFFF010000030">
    <property type="protein sequence ID" value="KAK8845671.1"/>
    <property type="molecule type" value="Genomic_DNA"/>
</dbReference>
<reference evidence="2 3" key="1">
    <citation type="submission" date="2024-04" db="EMBL/GenBank/DDBJ databases">
        <title>Tritrichomonas musculus Genome.</title>
        <authorList>
            <person name="Alves-Ferreira E."/>
            <person name="Grigg M."/>
            <person name="Lorenzi H."/>
            <person name="Galac M."/>
        </authorList>
    </citation>
    <scope>NUCLEOTIDE SEQUENCE [LARGE SCALE GENOMIC DNA]</scope>
    <source>
        <strain evidence="2 3">EAF2021</strain>
    </source>
</reference>
<dbReference type="Proteomes" id="UP001470230">
    <property type="component" value="Unassembled WGS sequence"/>
</dbReference>
<accession>A0ABR2HE56</accession>
<evidence type="ECO:0000259" key="1">
    <source>
        <dbReference type="Pfam" id="PF13020"/>
    </source>
</evidence>
<feature type="domain" description="Protein NO VEIN C-terminal" evidence="1">
    <location>
        <begin position="131"/>
        <end position="201"/>
    </location>
</feature>
<dbReference type="InterPro" id="IPR024975">
    <property type="entry name" value="NOV_C"/>
</dbReference>
<gene>
    <name evidence="2" type="ORF">M9Y10_020589</name>
</gene>
<comment type="caution">
    <text evidence="2">The sequence shown here is derived from an EMBL/GenBank/DDBJ whole genome shotgun (WGS) entry which is preliminary data.</text>
</comment>
<protein>
    <recommendedName>
        <fullName evidence="1">Protein NO VEIN C-terminal domain-containing protein</fullName>
    </recommendedName>
</protein>
<evidence type="ECO:0000313" key="3">
    <source>
        <dbReference type="Proteomes" id="UP001470230"/>
    </source>
</evidence>
<name>A0ABR2HE56_9EUKA</name>
<proteinExistence type="predicted"/>